<dbReference type="EMBL" id="UGYZ01000002">
    <property type="protein sequence ID" value="SUJ08220.1"/>
    <property type="molecule type" value="Genomic_DNA"/>
</dbReference>
<dbReference type="SUPFAM" id="SSF56281">
    <property type="entry name" value="Metallo-hydrolase/oxidoreductase"/>
    <property type="match status" value="1"/>
</dbReference>
<evidence type="ECO:0000313" key="2">
    <source>
        <dbReference type="EMBL" id="SUJ08220.1"/>
    </source>
</evidence>
<evidence type="ECO:0000259" key="1">
    <source>
        <dbReference type="SMART" id="SM00849"/>
    </source>
</evidence>
<dbReference type="PANTHER" id="PTHR23131">
    <property type="entry name" value="ENDORIBONUCLEASE LACTB2"/>
    <property type="match status" value="1"/>
</dbReference>
<feature type="domain" description="Metallo-beta-lactamase" evidence="1">
    <location>
        <begin position="32"/>
        <end position="201"/>
    </location>
</feature>
<dbReference type="Gene3D" id="3.60.15.10">
    <property type="entry name" value="Ribonuclease Z/Hydroxyacylglutathione hydrolase-like"/>
    <property type="match status" value="1"/>
</dbReference>
<dbReference type="OrthoDB" id="235784at2"/>
<keyword evidence="3" id="KW-1185">Reference proteome</keyword>
<reference evidence="2 3" key="1">
    <citation type="submission" date="2018-06" db="EMBL/GenBank/DDBJ databases">
        <authorList>
            <consortium name="Pathogen Informatics"/>
            <person name="Doyle S."/>
        </authorList>
    </citation>
    <scope>NUCLEOTIDE SEQUENCE [LARGE SCALE GENOMIC DNA]</scope>
    <source>
        <strain evidence="3">ATCC 11859 / DSM 33 / NCIB 8841 / NCTC 4822</strain>
    </source>
</reference>
<dbReference type="Proteomes" id="UP000254519">
    <property type="component" value="Unassembled WGS sequence"/>
</dbReference>
<proteinExistence type="predicted"/>
<dbReference type="RefSeq" id="WP_115361579.1">
    <property type="nucleotide sequence ID" value="NZ_CP038012.1"/>
</dbReference>
<sequence>MNTFIETKGEISQENEVFMANCMVTIPRTTMSVYSYVVDGVLIDTGSQSLRNEFSIFFEICDFDQVVLTHFHEDHTGNAALIQQQYKVPIYIHPMSTHLTEQPLRIPVYRKQIWGDVEPFTSQQLGKTFQSRNDTWEVIETPGHAKDHVAFYNQSKGILFTGDLFITPKVKLVLVDENILSTLDSLKKVLTYDFEQMYCSHAGLVKNPKAMIQLKIDYIEEVEGKALALAKEGKDVYEVTAELFPKNYPLIAASNSEWSAVHMVRAFLNRG</sequence>
<protein>
    <submittedName>
        <fullName evidence="2">Predicted metal-dependent RNase, consists of a metallo-beta-lactamase domain and an RNA-binding KH domain</fullName>
    </submittedName>
</protein>
<name>A0A380BVY4_SPOPA</name>
<dbReference type="SMART" id="SM00849">
    <property type="entry name" value="Lactamase_B"/>
    <property type="match status" value="1"/>
</dbReference>
<dbReference type="Pfam" id="PF00753">
    <property type="entry name" value="Lactamase_B"/>
    <property type="match status" value="1"/>
</dbReference>
<dbReference type="InterPro" id="IPR036866">
    <property type="entry name" value="RibonucZ/Hydroxyglut_hydro"/>
</dbReference>
<dbReference type="AlphaFoldDB" id="A0A380BVY4"/>
<dbReference type="InterPro" id="IPR001279">
    <property type="entry name" value="Metallo-B-lactamas"/>
</dbReference>
<accession>A0A380BVY4</accession>
<dbReference type="InterPro" id="IPR050662">
    <property type="entry name" value="Sec-metab_biosynth-thioest"/>
</dbReference>
<evidence type="ECO:0000313" key="3">
    <source>
        <dbReference type="Proteomes" id="UP000254519"/>
    </source>
</evidence>
<gene>
    <name evidence="2" type="ORF">NCTC4822_01870</name>
</gene>
<organism evidence="2 3">
    <name type="scientific">Sporosarcina pasteurii</name>
    <name type="common">Bacillus pasteurii</name>
    <dbReference type="NCBI Taxonomy" id="1474"/>
    <lineage>
        <taxon>Bacteria</taxon>
        <taxon>Bacillati</taxon>
        <taxon>Bacillota</taxon>
        <taxon>Bacilli</taxon>
        <taxon>Bacillales</taxon>
        <taxon>Caryophanaceae</taxon>
        <taxon>Sporosarcina</taxon>
    </lineage>
</organism>